<feature type="domain" description="Glycosyl hydrolase family 13 catalytic" evidence="2">
    <location>
        <begin position="27"/>
        <end position="428"/>
    </location>
</feature>
<evidence type="ECO:0000259" key="2">
    <source>
        <dbReference type="SMART" id="SM00642"/>
    </source>
</evidence>
<dbReference type="eggNOG" id="COG0366">
    <property type="taxonomic scope" value="Bacteria"/>
</dbReference>
<dbReference type="EMBL" id="CP001821">
    <property type="protein sequence ID" value="ACZ31137.1"/>
    <property type="molecule type" value="Genomic_DNA"/>
</dbReference>
<reference evidence="3 4" key="2">
    <citation type="journal article" date="2010" name="Stand. Genomic Sci.">
        <title>Complete genome sequence of Xylanimonas cellulosilytica type strain (XIL07).</title>
        <authorList>
            <person name="Foster B."/>
            <person name="Pukall R."/>
            <person name="Abt B."/>
            <person name="Nolan M."/>
            <person name="Glavina Del Rio T."/>
            <person name="Chen F."/>
            <person name="Lucas S."/>
            <person name="Tice H."/>
            <person name="Pitluck S."/>
            <person name="Cheng J.-F."/>
            <person name="Chertkov O."/>
            <person name="Brettin T."/>
            <person name="Han C."/>
            <person name="Detter J.C."/>
            <person name="Bruce D."/>
            <person name="Goodwin L."/>
            <person name="Ivanova N."/>
            <person name="Mavromatis K."/>
            <person name="Pati A."/>
            <person name="Mikhailova N."/>
            <person name="Chen A."/>
            <person name="Palaniappan K."/>
            <person name="Land M."/>
            <person name="Hauser L."/>
            <person name="Chang Y.-J."/>
            <person name="Jeffries C.D."/>
            <person name="Chain P."/>
            <person name="Rohde M."/>
            <person name="Goeker M."/>
            <person name="Bristow J."/>
            <person name="Eisen J.A."/>
            <person name="Markowitz V."/>
            <person name="Hugenholtz P."/>
            <person name="Kyrpides N.C."/>
            <person name="Klenk H.-P."/>
            <person name="Lapidus A."/>
        </authorList>
    </citation>
    <scope>NUCLEOTIDE SEQUENCE [LARGE SCALE GENOMIC DNA]</scope>
    <source>
        <strain evidence="4">DSM 15894 / CECT 5975 / LMG 20990 / XIL07</strain>
    </source>
</reference>
<dbReference type="CAZy" id="GH13">
    <property type="family name" value="Glycoside Hydrolase Family 13"/>
</dbReference>
<dbReference type="Proteomes" id="UP000002255">
    <property type="component" value="Chromosome"/>
</dbReference>
<reference evidence="4" key="1">
    <citation type="submission" date="2009-11" db="EMBL/GenBank/DDBJ databases">
        <title>The complete chromosome of Xylanimonas cellulosilytica DSM 15894.</title>
        <authorList>
            <consortium name="US DOE Joint Genome Institute (JGI-PGF)"/>
            <person name="Lucas S."/>
            <person name="Copeland A."/>
            <person name="Lapidus A."/>
            <person name="Glavina del Rio T."/>
            <person name="Dalin E."/>
            <person name="Tice H."/>
            <person name="Bruce D."/>
            <person name="Goodwin L."/>
            <person name="Pitluck S."/>
            <person name="Kyrpides N."/>
            <person name="Mavromatis K."/>
            <person name="Ivanova N."/>
            <person name="Mikhailova N."/>
            <person name="Foster B."/>
            <person name="Clum A."/>
            <person name="Brettin T."/>
            <person name="Detter J.C."/>
            <person name="Han C."/>
            <person name="Larimer F."/>
            <person name="Land M."/>
            <person name="Hauser L."/>
            <person name="Markowitz V."/>
            <person name="Cheng J.F."/>
            <person name="Hugenholtz P."/>
            <person name="Woyke T."/>
            <person name="Wu D."/>
            <person name="Gehrich-Schroeter G."/>
            <person name="Schneider S."/>
            <person name="Pukall S.R."/>
            <person name="Klenk H.P."/>
            <person name="Eisen J.A."/>
        </authorList>
    </citation>
    <scope>NUCLEOTIDE SEQUENCE [LARGE SCALE GENOMIC DNA]</scope>
    <source>
        <strain evidence="4">DSM 15894 / CECT 5975 / LMG 20990 / XIL07</strain>
    </source>
</reference>
<dbReference type="SMART" id="SM00642">
    <property type="entry name" value="Aamy"/>
    <property type="match status" value="1"/>
</dbReference>
<dbReference type="CDD" id="cd11332">
    <property type="entry name" value="AmyAc_OligoGlu_TS"/>
    <property type="match status" value="1"/>
</dbReference>
<dbReference type="PANTHER" id="PTHR10357">
    <property type="entry name" value="ALPHA-AMYLASE FAMILY MEMBER"/>
    <property type="match status" value="1"/>
</dbReference>
<dbReference type="InterPro" id="IPR006047">
    <property type="entry name" value="GH13_cat_dom"/>
</dbReference>
<evidence type="ECO:0000313" key="4">
    <source>
        <dbReference type="Proteomes" id="UP000002255"/>
    </source>
</evidence>
<dbReference type="AlphaFoldDB" id="D1BUC4"/>
<evidence type="ECO:0000313" key="3">
    <source>
        <dbReference type="EMBL" id="ACZ31137.1"/>
    </source>
</evidence>
<dbReference type="HOGENOM" id="CLU_006462_0_1_11"/>
<sequence length="560" mass="62191">MTDVVTDVVTGQVAPDEAWWRQAVVYQIYPRSFADGNGDGIGDLAGMLSRVDHIVSLGVDAVWLSPFYPSALVDGGYDVDDYMDVDPRIGTLDELDRLVAALHAHGIRVIVDLVPNHSSDRHEKFRAAVAAGPGSPERDLYIFRDGRGEHGELPPAQWSSLMGDPAWTRVPDGQWYLHLFTKEQPDWNWANPAVHAYFLEVLRFWGDRGVDGFRVDVANGLTKRLAADLPTQEELDTPGTFEVGDHPLFDRDDVQDVYREWREVFDAYDPPLMAVAEAWVTPDRRLRYTASGGLDQAFGFDLLRATWDAASFRRIIEESCALAERADVPATWVFSNHDVVRHATRYGLVGGDENDWLLSRGAHPVEDRDLGLRRARAVTLLALALPGSAYLYQGEELGLPEVMVPDDERQDPVFWRKGGKEIGRDGCRVPLPWTKDGSSFGFGDGGAHLPQPEWFARYAADLQEQDPSSTLHLYRRALALRTRLQAAARMEWLDLGDEVVAFQRPGGWCSVTNFGTAPVPLPQGTVLLASDDRGLQDGSLGPDTTAWLRLDGPVDPALDV</sequence>
<evidence type="ECO:0000256" key="1">
    <source>
        <dbReference type="ARBA" id="ARBA00008061"/>
    </source>
</evidence>
<name>D1BUC4_XYLCX</name>
<dbReference type="GO" id="GO:0004556">
    <property type="term" value="F:alpha-amylase activity"/>
    <property type="evidence" value="ECO:0007669"/>
    <property type="project" value="TreeGrafter"/>
</dbReference>
<dbReference type="PANTHER" id="PTHR10357:SF179">
    <property type="entry name" value="NEUTRAL AND BASIC AMINO ACID TRANSPORT PROTEIN RBAT"/>
    <property type="match status" value="1"/>
</dbReference>
<dbReference type="InterPro" id="IPR017853">
    <property type="entry name" value="GH"/>
</dbReference>
<dbReference type="SUPFAM" id="SSF51445">
    <property type="entry name" value="(Trans)glycosidases"/>
    <property type="match status" value="1"/>
</dbReference>
<dbReference type="KEGG" id="xce:Xcel_2119"/>
<dbReference type="Gene3D" id="3.90.400.10">
    <property type="entry name" value="Oligo-1,6-glucosidase, Domain 2"/>
    <property type="match status" value="1"/>
</dbReference>
<proteinExistence type="inferred from homology"/>
<dbReference type="GO" id="GO:0009313">
    <property type="term" value="P:oligosaccharide catabolic process"/>
    <property type="evidence" value="ECO:0007669"/>
    <property type="project" value="TreeGrafter"/>
</dbReference>
<dbReference type="OrthoDB" id="9043248at2"/>
<comment type="similarity">
    <text evidence="1">Belongs to the glycosyl hydrolase 13 family.</text>
</comment>
<dbReference type="RefSeq" id="WP_012878879.1">
    <property type="nucleotide sequence ID" value="NC_013530.1"/>
</dbReference>
<dbReference type="InterPro" id="IPR045857">
    <property type="entry name" value="O16G_dom_2"/>
</dbReference>
<keyword evidence="4" id="KW-1185">Reference proteome</keyword>
<protein>
    <submittedName>
        <fullName evidence="3">Alpha amylase catalytic region</fullName>
    </submittedName>
</protein>
<dbReference type="STRING" id="446471.Xcel_2119"/>
<dbReference type="Pfam" id="PF00128">
    <property type="entry name" value="Alpha-amylase"/>
    <property type="match status" value="1"/>
</dbReference>
<gene>
    <name evidence="3" type="ordered locus">Xcel_2119</name>
</gene>
<dbReference type="Gene3D" id="3.20.20.80">
    <property type="entry name" value="Glycosidases"/>
    <property type="match status" value="1"/>
</dbReference>
<organism evidence="3 4">
    <name type="scientific">Xylanimonas cellulosilytica (strain DSM 15894 / JCM 12276 / CECT 5975 / KCTC 9989 / LMG 20990 / NBRC 107835 / XIL07)</name>
    <dbReference type="NCBI Taxonomy" id="446471"/>
    <lineage>
        <taxon>Bacteria</taxon>
        <taxon>Bacillati</taxon>
        <taxon>Actinomycetota</taxon>
        <taxon>Actinomycetes</taxon>
        <taxon>Micrococcales</taxon>
        <taxon>Promicromonosporaceae</taxon>
        <taxon>Xylanimonas</taxon>
    </lineage>
</organism>
<accession>D1BUC4</accession>